<dbReference type="PANTHER" id="PTHR42673:SF4">
    <property type="entry name" value="MALEYLACETOACETATE ISOMERASE"/>
    <property type="match status" value="1"/>
</dbReference>
<evidence type="ECO:0000259" key="2">
    <source>
        <dbReference type="PROSITE" id="PS50405"/>
    </source>
</evidence>
<dbReference type="Pfam" id="PF13417">
    <property type="entry name" value="GST_N_3"/>
    <property type="match status" value="1"/>
</dbReference>
<dbReference type="PROSITE" id="PS50404">
    <property type="entry name" value="GST_NTER"/>
    <property type="match status" value="1"/>
</dbReference>
<dbReference type="Proteomes" id="UP000321726">
    <property type="component" value="Unassembled WGS sequence"/>
</dbReference>
<dbReference type="InterPro" id="IPR036282">
    <property type="entry name" value="Glutathione-S-Trfase_C_sf"/>
</dbReference>
<feature type="domain" description="GST N-terminal" evidence="1">
    <location>
        <begin position="37"/>
        <end position="113"/>
    </location>
</feature>
<keyword evidence="4" id="KW-1185">Reference proteome</keyword>
<dbReference type="SFLD" id="SFLDS00019">
    <property type="entry name" value="Glutathione_Transferase_(cytos"/>
    <property type="match status" value="1"/>
</dbReference>
<reference evidence="3 4" key="1">
    <citation type="submission" date="2019-07" db="EMBL/GenBank/DDBJ databases">
        <title>Whole genome shotgun sequence of Halomonas cupida NBRC 102219.</title>
        <authorList>
            <person name="Hosoyama A."/>
            <person name="Uohara A."/>
            <person name="Ohji S."/>
            <person name="Ichikawa N."/>
        </authorList>
    </citation>
    <scope>NUCLEOTIDE SEQUENCE [LARGE SCALE GENOMIC DNA]</scope>
    <source>
        <strain evidence="3 4">NBRC 102219</strain>
    </source>
</reference>
<dbReference type="PANTHER" id="PTHR42673">
    <property type="entry name" value="MALEYLACETOACETATE ISOMERASE"/>
    <property type="match status" value="1"/>
</dbReference>
<dbReference type="EMBL" id="BJXU01000142">
    <property type="protein sequence ID" value="GEN25344.1"/>
    <property type="molecule type" value="Genomic_DNA"/>
</dbReference>
<evidence type="ECO:0000259" key="1">
    <source>
        <dbReference type="PROSITE" id="PS50404"/>
    </source>
</evidence>
<name>A0ABQ0WHS8_9GAMM</name>
<protein>
    <submittedName>
        <fullName evidence="3">Glutathione S-transferase</fullName>
    </submittedName>
</protein>
<dbReference type="InterPro" id="IPR036249">
    <property type="entry name" value="Thioredoxin-like_sf"/>
</dbReference>
<evidence type="ECO:0000313" key="4">
    <source>
        <dbReference type="Proteomes" id="UP000321726"/>
    </source>
</evidence>
<gene>
    <name evidence="3" type="primary">ligE</name>
    <name evidence="3" type="ORF">HCU01_32930</name>
</gene>
<dbReference type="PROSITE" id="PS50405">
    <property type="entry name" value="GST_CTER"/>
    <property type="match status" value="1"/>
</dbReference>
<dbReference type="Gene3D" id="1.20.1050.10">
    <property type="match status" value="1"/>
</dbReference>
<dbReference type="InterPro" id="IPR004045">
    <property type="entry name" value="Glutathione_S-Trfase_N"/>
</dbReference>
<sequence>MITSQDFPALVSTLDAGTMHLSTLSEASPMSRVLYDLCGSDSELRFSPYCWRVKLALAHKGLDVETRAWHFTDKQALAFANYDKVPVLVDGDRTVVDSYEIMRYLDQAYPETPSLLGDATAEARVRYIKFHAERVMAPGIMRTIIMDLVNAIHPKDRDYFRETREKRFGCRLEEFHSPARGLAQLDAALEPLRGLLDQTEFIDGDVPGAGDYLVFGNFMWARSVSTADLISNADPVHAWRERMLDLHDGLGRQALRISDIEGSY</sequence>
<dbReference type="SUPFAM" id="SSF47616">
    <property type="entry name" value="GST C-terminal domain-like"/>
    <property type="match status" value="1"/>
</dbReference>
<dbReference type="InterPro" id="IPR040079">
    <property type="entry name" value="Glutathione_S-Trfase"/>
</dbReference>
<proteinExistence type="predicted"/>
<organism evidence="3 4">
    <name type="scientific">Halomonas cupida</name>
    <dbReference type="NCBI Taxonomy" id="44933"/>
    <lineage>
        <taxon>Bacteria</taxon>
        <taxon>Pseudomonadati</taxon>
        <taxon>Pseudomonadota</taxon>
        <taxon>Gammaproteobacteria</taxon>
        <taxon>Oceanospirillales</taxon>
        <taxon>Halomonadaceae</taxon>
        <taxon>Halomonas</taxon>
    </lineage>
</organism>
<feature type="domain" description="GST C-terminal" evidence="2">
    <location>
        <begin position="118"/>
        <end position="260"/>
    </location>
</feature>
<dbReference type="InterPro" id="IPR054416">
    <property type="entry name" value="GST_UstS-like_C"/>
</dbReference>
<dbReference type="InterPro" id="IPR010987">
    <property type="entry name" value="Glutathione-S-Trfase_C-like"/>
</dbReference>
<dbReference type="SUPFAM" id="SSF52833">
    <property type="entry name" value="Thioredoxin-like"/>
    <property type="match status" value="1"/>
</dbReference>
<dbReference type="Pfam" id="PF22041">
    <property type="entry name" value="GST_C_7"/>
    <property type="match status" value="1"/>
</dbReference>
<comment type="caution">
    <text evidence="3">The sequence shown here is derived from an EMBL/GenBank/DDBJ whole genome shotgun (WGS) entry which is preliminary data.</text>
</comment>
<evidence type="ECO:0000313" key="3">
    <source>
        <dbReference type="EMBL" id="GEN25344.1"/>
    </source>
</evidence>
<accession>A0ABQ0WHS8</accession>
<dbReference type="Gene3D" id="3.40.30.10">
    <property type="entry name" value="Glutaredoxin"/>
    <property type="match status" value="1"/>
</dbReference>